<evidence type="ECO:0000256" key="1">
    <source>
        <dbReference type="SAM" id="Phobius"/>
    </source>
</evidence>
<keyword evidence="1" id="KW-0472">Membrane</keyword>
<dbReference type="RefSeq" id="WP_162657132.1">
    <property type="nucleotide sequence ID" value="NZ_LR593887.1"/>
</dbReference>
<keyword evidence="1" id="KW-1133">Transmembrane helix</keyword>
<dbReference type="AlphaFoldDB" id="A0A6C2YLU6"/>
<dbReference type="Proteomes" id="UP000464378">
    <property type="component" value="Chromosome"/>
</dbReference>
<keyword evidence="3" id="KW-1185">Reference proteome</keyword>
<protein>
    <submittedName>
        <fullName evidence="2">Uncharacterized protein</fullName>
    </submittedName>
</protein>
<name>A0A6C2YLU6_9BACT</name>
<keyword evidence="1" id="KW-0812">Transmembrane</keyword>
<reference evidence="2" key="1">
    <citation type="submission" date="2019-04" db="EMBL/GenBank/DDBJ databases">
        <authorList>
            <consortium name="Science for Life Laboratories"/>
        </authorList>
    </citation>
    <scope>NUCLEOTIDE SEQUENCE</scope>
    <source>
        <strain evidence="2">MBLW1</strain>
    </source>
</reference>
<feature type="transmembrane region" description="Helical" evidence="1">
    <location>
        <begin position="51"/>
        <end position="72"/>
    </location>
</feature>
<dbReference type="EMBL" id="LR586016">
    <property type="protein sequence ID" value="VIP01892.1"/>
    <property type="molecule type" value="Genomic_DNA"/>
</dbReference>
<dbReference type="KEGG" id="tim:GMBLW1_20680"/>
<feature type="transmembrane region" description="Helical" evidence="1">
    <location>
        <begin position="22"/>
        <end position="39"/>
    </location>
</feature>
<accession>A0A6C2YLU6</accession>
<dbReference type="EMBL" id="LR593887">
    <property type="protein sequence ID" value="VTR99764.1"/>
    <property type="molecule type" value="Genomic_DNA"/>
</dbReference>
<dbReference type="InParanoid" id="A0A6C2YLU6"/>
<evidence type="ECO:0000313" key="3">
    <source>
        <dbReference type="Proteomes" id="UP000464378"/>
    </source>
</evidence>
<proteinExistence type="predicted"/>
<evidence type="ECO:0000313" key="2">
    <source>
        <dbReference type="EMBL" id="VIP01892.1"/>
    </source>
</evidence>
<organism evidence="2">
    <name type="scientific">Tuwongella immobilis</name>
    <dbReference type="NCBI Taxonomy" id="692036"/>
    <lineage>
        <taxon>Bacteria</taxon>
        <taxon>Pseudomonadati</taxon>
        <taxon>Planctomycetota</taxon>
        <taxon>Planctomycetia</taxon>
        <taxon>Gemmatales</taxon>
        <taxon>Gemmataceae</taxon>
        <taxon>Tuwongella</taxon>
    </lineage>
</organism>
<gene>
    <name evidence="2" type="ORF">GMBLW1_20680</name>
</gene>
<sequence>MSIWIQLNQLIKRFFPNRLSQFFLYFALAILFLASPTRQRLVYFGFETVPGWYYFTGATISVLIALVLARFLPRRYFPSVQKAVEYWVTRRGGLDYAAYYNDLEALETADSPLEPAAEGFHDDQLQLRAVKLALRPPDREQIIPRWRMLCQQLHRHVLLIDRTSFTDGILGKNQKITFDTAMGAVYYWRMSDRELLVGISTDQASVDNHTSDEEFMNIVEAIRDLTGRKRGV</sequence>